<sequence>MLEVGFKENLYEGPQFFLCLGSLRGCNQGGASAEGEEAAREKGWGCRGAQEVEWDGQLIVLS</sequence>
<name>B9RJT6_RICCO</name>
<keyword evidence="2" id="KW-1185">Reference proteome</keyword>
<protein>
    <submittedName>
        <fullName evidence="1">Uncharacterized protein</fullName>
    </submittedName>
</protein>
<dbReference type="Proteomes" id="UP000008311">
    <property type="component" value="Unassembled WGS sequence"/>
</dbReference>
<organism evidence="1 2">
    <name type="scientific">Ricinus communis</name>
    <name type="common">Castor bean</name>
    <dbReference type="NCBI Taxonomy" id="3988"/>
    <lineage>
        <taxon>Eukaryota</taxon>
        <taxon>Viridiplantae</taxon>
        <taxon>Streptophyta</taxon>
        <taxon>Embryophyta</taxon>
        <taxon>Tracheophyta</taxon>
        <taxon>Spermatophyta</taxon>
        <taxon>Magnoliopsida</taxon>
        <taxon>eudicotyledons</taxon>
        <taxon>Gunneridae</taxon>
        <taxon>Pentapetalae</taxon>
        <taxon>rosids</taxon>
        <taxon>fabids</taxon>
        <taxon>Malpighiales</taxon>
        <taxon>Euphorbiaceae</taxon>
        <taxon>Acalyphoideae</taxon>
        <taxon>Acalypheae</taxon>
        <taxon>Ricinus</taxon>
    </lineage>
</organism>
<evidence type="ECO:0000313" key="2">
    <source>
        <dbReference type="Proteomes" id="UP000008311"/>
    </source>
</evidence>
<proteinExistence type="predicted"/>
<gene>
    <name evidence="1" type="ORF">RCOM_1038580</name>
</gene>
<accession>B9RJT6</accession>
<dbReference type="AlphaFoldDB" id="B9RJT6"/>
<dbReference type="InParanoid" id="B9RJT6"/>
<reference evidence="2" key="1">
    <citation type="journal article" date="2010" name="Nat. Biotechnol.">
        <title>Draft genome sequence of the oilseed species Ricinus communis.</title>
        <authorList>
            <person name="Chan A.P."/>
            <person name="Crabtree J."/>
            <person name="Zhao Q."/>
            <person name="Lorenzi H."/>
            <person name="Orvis J."/>
            <person name="Puiu D."/>
            <person name="Melake-Berhan A."/>
            <person name="Jones K.M."/>
            <person name="Redman J."/>
            <person name="Chen G."/>
            <person name="Cahoon E.B."/>
            <person name="Gedil M."/>
            <person name="Stanke M."/>
            <person name="Haas B.J."/>
            <person name="Wortman J.R."/>
            <person name="Fraser-Liggett C.M."/>
            <person name="Ravel J."/>
            <person name="Rabinowicz P.D."/>
        </authorList>
    </citation>
    <scope>NUCLEOTIDE SEQUENCE [LARGE SCALE GENOMIC DNA]</scope>
    <source>
        <strain evidence="2">cv. Hale</strain>
    </source>
</reference>
<evidence type="ECO:0000313" key="1">
    <source>
        <dbReference type="EMBL" id="EEF48588.1"/>
    </source>
</evidence>
<dbReference type="EMBL" id="EQ973783">
    <property type="protein sequence ID" value="EEF48588.1"/>
    <property type="molecule type" value="Genomic_DNA"/>
</dbReference>